<evidence type="ECO:0000256" key="4">
    <source>
        <dbReference type="ARBA" id="ARBA00022989"/>
    </source>
</evidence>
<protein>
    <recommendedName>
        <fullName evidence="6">Protein HflK</fullName>
    </recommendedName>
</protein>
<comment type="subunit">
    <text evidence="6">HflC and HflK may interact to form a multimeric complex.</text>
</comment>
<sequence>MAWNEPGGNGKNQDPWNNGGDRRGGGGGGNDQGPPDLDEALQKLQEKLNGIFGKSGGSKGSGGSGSGPASSAGFFGVIALVILVGWAVMGVYTVDQQERGVVLRLGKYSETVMPGLQWNPPLIDDVMTVNVTRVNAYEHRSLMLTEDENIVDVSMTVQYVISDPASFKLKVRDPEISLGHASESALRHTVGSSEMNSILTEGREVLGVDVKARLQGYMTDYQTGLRITQVNIKEAKAPSQVQDAFDDVIKAREDEQRSINESESYRNGIIPEARGIAQRMKEEANGYRERVVAQSEGDAERFVALLTEYKKAPVVTRERLYLDAMETVLSNNTKVLVDVEGGNNMMYLPLDKLTENRPRTISGTSGGRLSSNELREVTNQVVDQLRQRQQTTRREAR</sequence>
<dbReference type="GO" id="GO:0008233">
    <property type="term" value="F:peptidase activity"/>
    <property type="evidence" value="ECO:0007669"/>
    <property type="project" value="UniProtKB-KW"/>
</dbReference>
<evidence type="ECO:0000256" key="6">
    <source>
        <dbReference type="RuleBase" id="RU364113"/>
    </source>
</evidence>
<keyword evidence="9" id="KW-0378">Hydrolase</keyword>
<dbReference type="InterPro" id="IPR020980">
    <property type="entry name" value="Membrane_HflK_N"/>
</dbReference>
<gene>
    <name evidence="9" type="primary">hflK</name>
    <name evidence="9" type="ORF">EHS89_09740</name>
</gene>
<keyword evidence="10" id="KW-1185">Reference proteome</keyword>
<accession>A0A3P1SRF9</accession>
<dbReference type="InterPro" id="IPR050710">
    <property type="entry name" value="Band7/mec-2_domain"/>
</dbReference>
<evidence type="ECO:0000256" key="7">
    <source>
        <dbReference type="SAM" id="MobiDB-lite"/>
    </source>
</evidence>
<comment type="function">
    <text evidence="6">HflC and HflK could encode or regulate a protease.</text>
</comment>
<evidence type="ECO:0000313" key="9">
    <source>
        <dbReference type="EMBL" id="RRC99758.1"/>
    </source>
</evidence>
<dbReference type="EMBL" id="RQXV01000004">
    <property type="protein sequence ID" value="RRC99758.1"/>
    <property type="molecule type" value="Genomic_DNA"/>
</dbReference>
<dbReference type="AlphaFoldDB" id="A0A3P1SRF9"/>
<proteinExistence type="inferred from homology"/>
<evidence type="ECO:0000256" key="3">
    <source>
        <dbReference type="ARBA" id="ARBA00022692"/>
    </source>
</evidence>
<feature type="transmembrane region" description="Helical" evidence="6">
    <location>
        <begin position="72"/>
        <end position="94"/>
    </location>
</feature>
<comment type="similarity">
    <text evidence="2 6">Belongs to the band 7/mec-2 family. HflK subfamily.</text>
</comment>
<dbReference type="NCBIfam" id="TIGR01933">
    <property type="entry name" value="hflK"/>
    <property type="match status" value="1"/>
</dbReference>
<dbReference type="Pfam" id="PF01145">
    <property type="entry name" value="Band_7"/>
    <property type="match status" value="1"/>
</dbReference>
<evidence type="ECO:0000313" key="10">
    <source>
        <dbReference type="Proteomes" id="UP000267535"/>
    </source>
</evidence>
<dbReference type="InterPro" id="IPR001972">
    <property type="entry name" value="Stomatin_HflK_fam"/>
</dbReference>
<evidence type="ECO:0000256" key="2">
    <source>
        <dbReference type="ARBA" id="ARBA00006971"/>
    </source>
</evidence>
<name>A0A3P1SRF9_9GAMM</name>
<feature type="region of interest" description="Disordered" evidence="7">
    <location>
        <begin position="1"/>
        <end position="40"/>
    </location>
</feature>
<dbReference type="InterPro" id="IPR001107">
    <property type="entry name" value="Band_7"/>
</dbReference>
<dbReference type="GO" id="GO:0016020">
    <property type="term" value="C:membrane"/>
    <property type="evidence" value="ECO:0007669"/>
    <property type="project" value="UniProtKB-SubCell"/>
</dbReference>
<comment type="caution">
    <text evidence="9">The sequence shown here is derived from an EMBL/GenBank/DDBJ whole genome shotgun (WGS) entry which is preliminary data.</text>
</comment>
<dbReference type="PRINTS" id="PR00721">
    <property type="entry name" value="STOMATIN"/>
</dbReference>
<feature type="compositionally biased region" description="Polar residues" evidence="7">
    <location>
        <begin position="359"/>
        <end position="382"/>
    </location>
</feature>
<dbReference type="RefSeq" id="WP_124925948.1">
    <property type="nucleotide sequence ID" value="NZ_BMOH01000006.1"/>
</dbReference>
<evidence type="ECO:0000259" key="8">
    <source>
        <dbReference type="SMART" id="SM00244"/>
    </source>
</evidence>
<dbReference type="Proteomes" id="UP000267535">
    <property type="component" value="Unassembled WGS sequence"/>
</dbReference>
<keyword evidence="9" id="KW-0645">Protease</keyword>
<evidence type="ECO:0000256" key="1">
    <source>
        <dbReference type="ARBA" id="ARBA00004167"/>
    </source>
</evidence>
<dbReference type="CDD" id="cd03404">
    <property type="entry name" value="SPFH_HflK"/>
    <property type="match status" value="1"/>
</dbReference>
<dbReference type="Gene3D" id="3.30.479.30">
    <property type="entry name" value="Band 7 domain"/>
    <property type="match status" value="1"/>
</dbReference>
<evidence type="ECO:0000256" key="5">
    <source>
        <dbReference type="ARBA" id="ARBA00023136"/>
    </source>
</evidence>
<keyword evidence="5 6" id="KW-0472">Membrane</keyword>
<dbReference type="SMART" id="SM00244">
    <property type="entry name" value="PHB"/>
    <property type="match status" value="1"/>
</dbReference>
<organism evidence="9 10">
    <name type="scientific">Amphritea balenae</name>
    <dbReference type="NCBI Taxonomy" id="452629"/>
    <lineage>
        <taxon>Bacteria</taxon>
        <taxon>Pseudomonadati</taxon>
        <taxon>Pseudomonadota</taxon>
        <taxon>Gammaproteobacteria</taxon>
        <taxon>Oceanospirillales</taxon>
        <taxon>Oceanospirillaceae</taxon>
        <taxon>Amphritea</taxon>
    </lineage>
</organism>
<dbReference type="PANTHER" id="PTHR43327">
    <property type="entry name" value="STOMATIN-LIKE PROTEIN 2, MITOCHONDRIAL"/>
    <property type="match status" value="1"/>
</dbReference>
<keyword evidence="4 6" id="KW-1133">Transmembrane helix</keyword>
<dbReference type="SUPFAM" id="SSF117892">
    <property type="entry name" value="Band 7/SPFH domain"/>
    <property type="match status" value="1"/>
</dbReference>
<dbReference type="OrthoDB" id="9779595at2"/>
<reference evidence="9 10" key="1">
    <citation type="submission" date="2018-11" db="EMBL/GenBank/DDBJ databases">
        <title>The draft genome sequence of Amphritea balenae JAMM 1525T.</title>
        <authorList>
            <person name="Fang Z."/>
            <person name="Zhang Y."/>
            <person name="Han X."/>
        </authorList>
    </citation>
    <scope>NUCLEOTIDE SEQUENCE [LARGE SCALE GENOMIC DNA]</scope>
    <source>
        <strain evidence="9 10">JAMM 1525</strain>
    </source>
</reference>
<feature type="region of interest" description="Disordered" evidence="7">
    <location>
        <begin position="356"/>
        <end position="397"/>
    </location>
</feature>
<keyword evidence="3 6" id="KW-0812">Transmembrane</keyword>
<dbReference type="InterPro" id="IPR036013">
    <property type="entry name" value="Band_7/SPFH_dom_sf"/>
</dbReference>
<feature type="domain" description="Band 7" evidence="8">
    <location>
        <begin position="89"/>
        <end position="249"/>
    </location>
</feature>
<comment type="subcellular location">
    <subcellularLocation>
        <location evidence="1">Membrane</location>
        <topology evidence="1">Single-pass membrane protein</topology>
    </subcellularLocation>
</comment>
<dbReference type="GO" id="GO:0006508">
    <property type="term" value="P:proteolysis"/>
    <property type="evidence" value="ECO:0007669"/>
    <property type="project" value="UniProtKB-KW"/>
</dbReference>
<dbReference type="Pfam" id="PF12221">
    <property type="entry name" value="HflK_N"/>
    <property type="match status" value="1"/>
</dbReference>
<dbReference type="PANTHER" id="PTHR43327:SF2">
    <property type="entry name" value="MODULATOR OF FTSH PROTEASE HFLK"/>
    <property type="match status" value="1"/>
</dbReference>
<dbReference type="InterPro" id="IPR010201">
    <property type="entry name" value="HflK"/>
</dbReference>